<organism evidence="1 2">
    <name type="scientific">Diphasiastrum complanatum</name>
    <name type="common">Issler's clubmoss</name>
    <name type="synonym">Lycopodium complanatum</name>
    <dbReference type="NCBI Taxonomy" id="34168"/>
    <lineage>
        <taxon>Eukaryota</taxon>
        <taxon>Viridiplantae</taxon>
        <taxon>Streptophyta</taxon>
        <taxon>Embryophyta</taxon>
        <taxon>Tracheophyta</taxon>
        <taxon>Lycopodiopsida</taxon>
        <taxon>Lycopodiales</taxon>
        <taxon>Lycopodiaceae</taxon>
        <taxon>Lycopodioideae</taxon>
        <taxon>Diphasiastrum</taxon>
    </lineage>
</organism>
<name>A0ACC2CVK5_DIPCM</name>
<dbReference type="EMBL" id="CM055099">
    <property type="protein sequence ID" value="KAJ7546049.1"/>
    <property type="molecule type" value="Genomic_DNA"/>
</dbReference>
<protein>
    <submittedName>
        <fullName evidence="1">Uncharacterized protein</fullName>
    </submittedName>
</protein>
<evidence type="ECO:0000313" key="1">
    <source>
        <dbReference type="EMBL" id="KAJ7546049.1"/>
    </source>
</evidence>
<sequence>MAGLFDKQSDVYAAARPNYPDSLFALLTSLTRHHYLAWDVGTGNGHAAVDVGGSTERQEIFWRQIHSSCG</sequence>
<gene>
    <name evidence="1" type="ORF">O6H91_08G022200</name>
</gene>
<accession>A0ACC2CVK5</accession>
<proteinExistence type="predicted"/>
<dbReference type="Proteomes" id="UP001162992">
    <property type="component" value="Chromosome 8"/>
</dbReference>
<reference evidence="2" key="1">
    <citation type="journal article" date="2024" name="Proc. Natl. Acad. Sci. U.S.A.">
        <title>Extraordinary preservation of gene collinearity over three hundred million years revealed in homosporous lycophytes.</title>
        <authorList>
            <person name="Li C."/>
            <person name="Wickell D."/>
            <person name="Kuo L.Y."/>
            <person name="Chen X."/>
            <person name="Nie B."/>
            <person name="Liao X."/>
            <person name="Peng D."/>
            <person name="Ji J."/>
            <person name="Jenkins J."/>
            <person name="Williams M."/>
            <person name="Shu S."/>
            <person name="Plott C."/>
            <person name="Barry K."/>
            <person name="Rajasekar S."/>
            <person name="Grimwood J."/>
            <person name="Han X."/>
            <person name="Sun S."/>
            <person name="Hou Z."/>
            <person name="He W."/>
            <person name="Dai G."/>
            <person name="Sun C."/>
            <person name="Schmutz J."/>
            <person name="Leebens-Mack J.H."/>
            <person name="Li F.W."/>
            <person name="Wang L."/>
        </authorList>
    </citation>
    <scope>NUCLEOTIDE SEQUENCE [LARGE SCALE GENOMIC DNA]</scope>
    <source>
        <strain evidence="2">cv. PW_Plant_1</strain>
    </source>
</reference>
<keyword evidence="2" id="KW-1185">Reference proteome</keyword>
<comment type="caution">
    <text evidence="1">The sequence shown here is derived from an EMBL/GenBank/DDBJ whole genome shotgun (WGS) entry which is preliminary data.</text>
</comment>
<evidence type="ECO:0000313" key="2">
    <source>
        <dbReference type="Proteomes" id="UP001162992"/>
    </source>
</evidence>